<evidence type="ECO:0000256" key="2">
    <source>
        <dbReference type="SAM" id="MobiDB-lite"/>
    </source>
</evidence>
<feature type="compositionally biased region" description="Low complexity" evidence="2">
    <location>
        <begin position="252"/>
        <end position="269"/>
    </location>
</feature>
<accession>A0ABM1SMV4</accession>
<dbReference type="Pfam" id="PF00651">
    <property type="entry name" value="BTB"/>
    <property type="match status" value="1"/>
</dbReference>
<dbReference type="RefSeq" id="XP_013777449.2">
    <property type="nucleotide sequence ID" value="XM_013921995.2"/>
</dbReference>
<keyword evidence="4" id="KW-1185">Reference proteome</keyword>
<dbReference type="RefSeq" id="XP_022244960.1">
    <property type="nucleotide sequence ID" value="XM_022389252.1"/>
</dbReference>
<evidence type="ECO:0000313" key="4">
    <source>
        <dbReference type="Proteomes" id="UP000694941"/>
    </source>
</evidence>
<feature type="region of interest" description="Disordered" evidence="2">
    <location>
        <begin position="315"/>
        <end position="335"/>
    </location>
</feature>
<evidence type="ECO:0000259" key="3">
    <source>
        <dbReference type="PROSITE" id="PS50097"/>
    </source>
</evidence>
<dbReference type="PANTHER" id="PTHR23110">
    <property type="entry name" value="BTB DOMAIN TRANSCRIPTION FACTOR"/>
    <property type="match status" value="1"/>
</dbReference>
<dbReference type="Gene3D" id="3.30.710.10">
    <property type="entry name" value="Potassium Channel Kv1.1, Chain A"/>
    <property type="match status" value="1"/>
</dbReference>
<keyword evidence="1" id="KW-0539">Nucleus</keyword>
<feature type="region of interest" description="Disordered" evidence="2">
    <location>
        <begin position="137"/>
        <end position="179"/>
    </location>
</feature>
<feature type="region of interest" description="Disordered" evidence="2">
    <location>
        <begin position="355"/>
        <end position="391"/>
    </location>
</feature>
<feature type="compositionally biased region" description="Polar residues" evidence="2">
    <location>
        <begin position="238"/>
        <end position="251"/>
    </location>
</feature>
<evidence type="ECO:0000313" key="5">
    <source>
        <dbReference type="RefSeq" id="XP_013777449.2"/>
    </source>
</evidence>
<feature type="compositionally biased region" description="Polar residues" evidence="2">
    <location>
        <begin position="320"/>
        <end position="335"/>
    </location>
</feature>
<name>A0ABM1SMV4_LIMPO</name>
<organism evidence="4 6">
    <name type="scientific">Limulus polyphemus</name>
    <name type="common">Atlantic horseshoe crab</name>
    <dbReference type="NCBI Taxonomy" id="6850"/>
    <lineage>
        <taxon>Eukaryota</taxon>
        <taxon>Metazoa</taxon>
        <taxon>Ecdysozoa</taxon>
        <taxon>Arthropoda</taxon>
        <taxon>Chelicerata</taxon>
        <taxon>Merostomata</taxon>
        <taxon>Xiphosura</taxon>
        <taxon>Limulidae</taxon>
        <taxon>Limulus</taxon>
    </lineage>
</organism>
<dbReference type="CDD" id="cd18315">
    <property type="entry name" value="BTB_POZ_BAB-like"/>
    <property type="match status" value="1"/>
</dbReference>
<evidence type="ECO:0000313" key="6">
    <source>
        <dbReference type="RefSeq" id="XP_022244960.1"/>
    </source>
</evidence>
<dbReference type="InterPro" id="IPR011333">
    <property type="entry name" value="SKP1/BTB/POZ_sf"/>
</dbReference>
<feature type="compositionally biased region" description="Polar residues" evidence="2">
    <location>
        <begin position="139"/>
        <end position="159"/>
    </location>
</feature>
<feature type="region of interest" description="Disordered" evidence="2">
    <location>
        <begin position="209"/>
        <end position="296"/>
    </location>
</feature>
<dbReference type="Proteomes" id="UP000694941">
    <property type="component" value="Unplaced"/>
</dbReference>
<dbReference type="PANTHER" id="PTHR23110:SF109">
    <property type="entry name" value="FI07618P-RELATED"/>
    <property type="match status" value="1"/>
</dbReference>
<feature type="compositionally biased region" description="Basic residues" evidence="2">
    <location>
        <begin position="160"/>
        <end position="169"/>
    </location>
</feature>
<gene>
    <name evidence="5 6" type="primary">LOC106462110</name>
</gene>
<feature type="compositionally biased region" description="Basic and acidic residues" evidence="2">
    <location>
        <begin position="361"/>
        <end position="374"/>
    </location>
</feature>
<sequence>MGTQQFCLKWKGHQSNLLSVFEQLLTNEALVDVTLACEGHSLKAHKLVLSASSPFFQSLFVNNPCQHPIVIMKDMKYAELKAVVDFIYHGEVNISENQLSPLLKTAEALKVKGLADVSVNGEQPSSASEISAVEEQQVKDSVQFSKPHQEAQKQVSTPVNRRKKVRPQRRPATNAVDSESHLPLKVKNLIPSSSSTFVYPNIIQQLQSSPEATSVEETHSALNDGNFDIEPPEYAEQLKSSDLESQAHTVVSTPSLSSSSSSKFHPQSSSEHHTQSSGPFLKQSVTNTGESSEAFNTEEYSKVISEECTDVKPVHLQSRPDCSTASSSVDEDSIGSQSVMPFIDTSGVHAVAGTSYQAESGTKEYSDENQELGKKSSKFPNLRDPETNSPEVLKKKFVKKESTPSVNIQKTEQHGRDVLYNYYFSTEGFLKKGKGGRQPLLSPSQENTIIRFLWWVVSGNPDPSRWTSKEPVAKCLSV</sequence>
<feature type="compositionally biased region" description="Polar residues" evidence="2">
    <location>
        <begin position="275"/>
        <end position="295"/>
    </location>
</feature>
<feature type="domain" description="BTB" evidence="3">
    <location>
        <begin position="31"/>
        <end position="96"/>
    </location>
</feature>
<dbReference type="InterPro" id="IPR051095">
    <property type="entry name" value="Dros_DevTransReg"/>
</dbReference>
<protein>
    <submittedName>
        <fullName evidence="5 6">Protein tramtrack, beta isoform-like isoform X2</fullName>
    </submittedName>
</protein>
<evidence type="ECO:0000256" key="1">
    <source>
        <dbReference type="ARBA" id="ARBA00023242"/>
    </source>
</evidence>
<proteinExistence type="predicted"/>
<reference evidence="5 6" key="1">
    <citation type="submission" date="2025-05" db="UniProtKB">
        <authorList>
            <consortium name="RefSeq"/>
        </authorList>
    </citation>
    <scope>IDENTIFICATION</scope>
    <source>
        <tissue evidence="5 6">Muscle</tissue>
    </source>
</reference>
<dbReference type="GeneID" id="106462110"/>
<dbReference type="SUPFAM" id="SSF54695">
    <property type="entry name" value="POZ domain"/>
    <property type="match status" value="1"/>
</dbReference>
<dbReference type="PROSITE" id="PS50097">
    <property type="entry name" value="BTB"/>
    <property type="match status" value="1"/>
</dbReference>
<dbReference type="SMART" id="SM00225">
    <property type="entry name" value="BTB"/>
    <property type="match status" value="1"/>
</dbReference>
<dbReference type="InterPro" id="IPR000210">
    <property type="entry name" value="BTB/POZ_dom"/>
</dbReference>